<comment type="subunit">
    <text evidence="3">Binds to multiple calmodulin (CaM) in the presence of Ca(2+) and CaM-like proteins.</text>
</comment>
<dbReference type="InterPro" id="IPR000048">
    <property type="entry name" value="IQ_motif_EF-hand-BS"/>
</dbReference>
<dbReference type="AlphaFoldDB" id="A0AAD4NXP5"/>
<reference evidence="6 7" key="1">
    <citation type="journal article" date="2021" name="Nat. Commun.">
        <title>Incipient diploidization of the medicinal plant Perilla within 10,000 years.</title>
        <authorList>
            <person name="Zhang Y."/>
            <person name="Shen Q."/>
            <person name="Leng L."/>
            <person name="Zhang D."/>
            <person name="Chen S."/>
            <person name="Shi Y."/>
            <person name="Ning Z."/>
            <person name="Chen S."/>
        </authorList>
    </citation>
    <scope>NUCLEOTIDE SEQUENCE [LARGE SCALE GENOMIC DNA]</scope>
    <source>
        <strain evidence="7">cv. PC099</strain>
    </source>
</reference>
<dbReference type="InterPro" id="IPR025064">
    <property type="entry name" value="DUF4005"/>
</dbReference>
<comment type="similarity">
    <text evidence="2">Belongs to the IQD family.</text>
</comment>
<evidence type="ECO:0000256" key="1">
    <source>
        <dbReference type="ARBA" id="ARBA00022860"/>
    </source>
</evidence>
<dbReference type="PROSITE" id="PS50096">
    <property type="entry name" value="IQ"/>
    <property type="match status" value="2"/>
</dbReference>
<evidence type="ECO:0000256" key="4">
    <source>
        <dbReference type="SAM" id="MobiDB-lite"/>
    </source>
</evidence>
<organism evidence="6 7">
    <name type="scientific">Perilla frutescens var. hirtella</name>
    <name type="common">Perilla citriodora</name>
    <name type="synonym">Perilla setoyensis</name>
    <dbReference type="NCBI Taxonomy" id="608512"/>
    <lineage>
        <taxon>Eukaryota</taxon>
        <taxon>Viridiplantae</taxon>
        <taxon>Streptophyta</taxon>
        <taxon>Embryophyta</taxon>
        <taxon>Tracheophyta</taxon>
        <taxon>Spermatophyta</taxon>
        <taxon>Magnoliopsida</taxon>
        <taxon>eudicotyledons</taxon>
        <taxon>Gunneridae</taxon>
        <taxon>Pentapetalae</taxon>
        <taxon>asterids</taxon>
        <taxon>lamiids</taxon>
        <taxon>Lamiales</taxon>
        <taxon>Lamiaceae</taxon>
        <taxon>Nepetoideae</taxon>
        <taxon>Elsholtzieae</taxon>
        <taxon>Perilla</taxon>
    </lineage>
</organism>
<gene>
    <name evidence="6" type="ORF">C2S53_003692</name>
</gene>
<keyword evidence="1" id="KW-0112">Calmodulin-binding</keyword>
<dbReference type="PANTHER" id="PTHR32295:SF151">
    <property type="entry name" value="PROTEIN IQ-DOMAIN 1-LIKE"/>
    <property type="match status" value="1"/>
</dbReference>
<dbReference type="Pfam" id="PF13178">
    <property type="entry name" value="DUF4005"/>
    <property type="match status" value="1"/>
</dbReference>
<accession>A0AAD4NXP5</accession>
<dbReference type="Pfam" id="PF00612">
    <property type="entry name" value="IQ"/>
    <property type="match status" value="2"/>
</dbReference>
<dbReference type="Gene3D" id="1.20.5.190">
    <property type="match status" value="1"/>
</dbReference>
<proteinExistence type="inferred from homology"/>
<comment type="caution">
    <text evidence="6">The sequence shown here is derived from an EMBL/GenBank/DDBJ whole genome shotgun (WGS) entry which is preliminary data.</text>
</comment>
<evidence type="ECO:0000256" key="2">
    <source>
        <dbReference type="ARBA" id="ARBA00024341"/>
    </source>
</evidence>
<dbReference type="EMBL" id="SDAM02029562">
    <property type="protein sequence ID" value="KAH6756272.1"/>
    <property type="molecule type" value="Genomic_DNA"/>
</dbReference>
<evidence type="ECO:0000259" key="5">
    <source>
        <dbReference type="Pfam" id="PF13178"/>
    </source>
</evidence>
<feature type="domain" description="DUF4005" evidence="5">
    <location>
        <begin position="324"/>
        <end position="402"/>
    </location>
</feature>
<protein>
    <recommendedName>
        <fullName evidence="5">DUF4005 domain-containing protein</fullName>
    </recommendedName>
</protein>
<dbReference type="SMART" id="SM00015">
    <property type="entry name" value="IQ"/>
    <property type="match status" value="2"/>
</dbReference>
<name>A0AAD4NXP5_PERFH</name>
<dbReference type="GO" id="GO:0005516">
    <property type="term" value="F:calmodulin binding"/>
    <property type="evidence" value="ECO:0007669"/>
    <property type="project" value="UniProtKB-KW"/>
</dbReference>
<dbReference type="PANTHER" id="PTHR32295">
    <property type="entry name" value="IQ-DOMAIN 5-RELATED"/>
    <property type="match status" value="1"/>
</dbReference>
<sequence>MGKNTGNSWLNAKRGKKRWIFRRHFSLETTIQHNAGKCADSKAVRICSGEDNLVRKKTENSATEQRRAFAVAMATTAQAAAEIVGLTRPALLVKEDKAALLIQQIFRGYLARKALLALRGVVKLQALIRGHNVRTRAKMTLQCIQSLVRVQALVCDQRRRLSCEAMSLGSMFSHDSNERKSMSRNMSRVSSSLDVDPMGIEEIHALIQKAKECSLKQGQTLAQALSHQQIWTKEEDQSSDQNHENEQHSWIRKDRNLCNQIKTVEVDTSRPYSLTPPTKTRDHEQYIDSMFTPTPLHGKRLNLYVQSPRTPSSSKTKSIPCSPCYHQAAETPTSRSLYIHRMSMSENSCPLPRPNYMAATASAIARVRPCSTPRQRLSSPSRDLAGSARKRLSFPVHDGHNADDKTNFLRCRGSQFDDEQRSDMPYYATD</sequence>
<dbReference type="CDD" id="cd23767">
    <property type="entry name" value="IQCD"/>
    <property type="match status" value="1"/>
</dbReference>
<evidence type="ECO:0000256" key="3">
    <source>
        <dbReference type="ARBA" id="ARBA00024378"/>
    </source>
</evidence>
<feature type="compositionally biased region" description="Polar residues" evidence="4">
    <location>
        <begin position="372"/>
        <end position="381"/>
    </location>
</feature>
<evidence type="ECO:0000313" key="6">
    <source>
        <dbReference type="EMBL" id="KAH6756272.1"/>
    </source>
</evidence>
<feature type="compositionally biased region" description="Basic and acidic residues" evidence="4">
    <location>
        <begin position="397"/>
        <end position="407"/>
    </location>
</feature>
<dbReference type="Proteomes" id="UP001190926">
    <property type="component" value="Unassembled WGS sequence"/>
</dbReference>
<feature type="region of interest" description="Disordered" evidence="4">
    <location>
        <begin position="369"/>
        <end position="430"/>
    </location>
</feature>
<keyword evidence="7" id="KW-1185">Reference proteome</keyword>
<evidence type="ECO:0000313" key="7">
    <source>
        <dbReference type="Proteomes" id="UP001190926"/>
    </source>
</evidence>